<dbReference type="PROSITE" id="PS50095">
    <property type="entry name" value="PLAT"/>
    <property type="match status" value="2"/>
</dbReference>
<dbReference type="PANTHER" id="PTHR45901">
    <property type="entry name" value="PROTEIN CBG12474"/>
    <property type="match status" value="1"/>
</dbReference>
<dbReference type="SUPFAM" id="SSF49723">
    <property type="entry name" value="Lipase/lipooxygenase domain (PLAT/LH2 domain)"/>
    <property type="match status" value="2"/>
</dbReference>
<dbReference type="AlphaFoldDB" id="A0A821SU07"/>
<feature type="domain" description="PLAT" evidence="2">
    <location>
        <begin position="147"/>
        <end position="262"/>
    </location>
</feature>
<dbReference type="SMART" id="SM00308">
    <property type="entry name" value="LH2"/>
    <property type="match status" value="2"/>
</dbReference>
<comment type="caution">
    <text evidence="3">The sequence shown here is derived from an EMBL/GenBank/DDBJ whole genome shotgun (WGS) entry which is preliminary data.</text>
</comment>
<dbReference type="InterPro" id="IPR036392">
    <property type="entry name" value="PLAT/LH2_dom_sf"/>
</dbReference>
<organism evidence="3 4">
    <name type="scientific">Rotaria socialis</name>
    <dbReference type="NCBI Taxonomy" id="392032"/>
    <lineage>
        <taxon>Eukaryota</taxon>
        <taxon>Metazoa</taxon>
        <taxon>Spiralia</taxon>
        <taxon>Gnathifera</taxon>
        <taxon>Rotifera</taxon>
        <taxon>Eurotatoria</taxon>
        <taxon>Bdelloidea</taxon>
        <taxon>Philodinida</taxon>
        <taxon>Philodinidae</taxon>
        <taxon>Rotaria</taxon>
    </lineage>
</organism>
<protein>
    <recommendedName>
        <fullName evidence="2">PLAT domain-containing protein</fullName>
    </recommendedName>
</protein>
<evidence type="ECO:0000313" key="4">
    <source>
        <dbReference type="Proteomes" id="UP000663838"/>
    </source>
</evidence>
<gene>
    <name evidence="3" type="ORF">TOA249_LOCUS27877</name>
</gene>
<dbReference type="InterPro" id="IPR001024">
    <property type="entry name" value="PLAT/LH2_dom"/>
</dbReference>
<reference evidence="3" key="1">
    <citation type="submission" date="2021-02" db="EMBL/GenBank/DDBJ databases">
        <authorList>
            <person name="Nowell W R."/>
        </authorList>
    </citation>
    <scope>NUCLEOTIDE SEQUENCE</scope>
</reference>
<dbReference type="PANTHER" id="PTHR45901:SF3">
    <property type="entry name" value="LIPOXYGENASE HOMOLOGY DOMAIN-CONTAINING PROTEIN 1"/>
    <property type="match status" value="1"/>
</dbReference>
<dbReference type="CDD" id="cd01756">
    <property type="entry name" value="PLAT_repeat"/>
    <property type="match status" value="2"/>
</dbReference>
<feature type="domain" description="PLAT" evidence="2">
    <location>
        <begin position="16"/>
        <end position="135"/>
    </location>
</feature>
<evidence type="ECO:0000313" key="3">
    <source>
        <dbReference type="EMBL" id="CAF4863289.1"/>
    </source>
</evidence>
<evidence type="ECO:0000256" key="1">
    <source>
        <dbReference type="PROSITE-ProRule" id="PRU00152"/>
    </source>
</evidence>
<dbReference type="EMBL" id="CAJOBS010003680">
    <property type="protein sequence ID" value="CAF4863289.1"/>
    <property type="molecule type" value="Genomic_DNA"/>
</dbReference>
<comment type="caution">
    <text evidence="1">Lacks conserved residue(s) required for the propagation of feature annotation.</text>
</comment>
<feature type="non-terminal residue" evidence="3">
    <location>
        <position position="1"/>
    </location>
</feature>
<accession>A0A821SU07</accession>
<dbReference type="Proteomes" id="UP000663838">
    <property type="component" value="Unassembled WGS sequence"/>
</dbReference>
<dbReference type="Gene3D" id="2.40.180.10">
    <property type="entry name" value="Catalase core domain"/>
    <property type="match status" value="2"/>
</dbReference>
<proteinExistence type="predicted"/>
<sequence>MQSCDNNNIPNRGKLTSYEILVYTGDKRGAGTDSNVSITLFGKNGKQTGKIPLKNSNNKDPFERKQVDKFRVNGDYIGELMKLHIEHDNSGQSSGWFLDKIVVTDLFEPKTQYVATCNQWLAKDEGDREISRDLTLHKQQSTTQKSNYYKITVYTGNKSGAGTDSDVFITLYGKLGETGPTKLANQENNFEAGKKDEFTIECQNIGELNQILIAHNNKGLSSGWFLDRILIEDTQDHRTYEFPCNRWLAKDEDDKQIARYLLPKGAMLAEKELAD</sequence>
<name>A0A821SU07_9BILA</name>
<evidence type="ECO:0000259" key="2">
    <source>
        <dbReference type="PROSITE" id="PS50095"/>
    </source>
</evidence>
<dbReference type="InterPro" id="IPR052970">
    <property type="entry name" value="Inner_ear_hair_cell_LOXHD"/>
</dbReference>
<dbReference type="Pfam" id="PF01477">
    <property type="entry name" value="PLAT"/>
    <property type="match status" value="2"/>
</dbReference>